<evidence type="ECO:0000256" key="6">
    <source>
        <dbReference type="ARBA" id="ARBA00035275"/>
    </source>
</evidence>
<reference evidence="8 9" key="1">
    <citation type="journal article" date="2015" name="Genome Biol. Evol.">
        <title>Phylogenomic analyses indicate that early fungi evolved digesting cell walls of algal ancestors of land plants.</title>
        <authorList>
            <person name="Chang Y."/>
            <person name="Wang S."/>
            <person name="Sekimoto S."/>
            <person name="Aerts A.L."/>
            <person name="Choi C."/>
            <person name="Clum A."/>
            <person name="LaButti K.M."/>
            <person name="Lindquist E.A."/>
            <person name="Yee Ngan C."/>
            <person name="Ohm R.A."/>
            <person name="Salamov A.A."/>
            <person name="Grigoriev I.V."/>
            <person name="Spatafora J.W."/>
            <person name="Berbee M.L."/>
        </authorList>
    </citation>
    <scope>NUCLEOTIDE SEQUENCE [LARGE SCALE GENOMIC DNA]</scope>
    <source>
        <strain evidence="8 9">NRRL 28638</strain>
    </source>
</reference>
<evidence type="ECO:0000256" key="7">
    <source>
        <dbReference type="SAM" id="MobiDB-lite"/>
    </source>
</evidence>
<dbReference type="SUPFAM" id="SSF57829">
    <property type="entry name" value="Zn-binding ribosomal proteins"/>
    <property type="match status" value="1"/>
</dbReference>
<dbReference type="GO" id="GO:0005739">
    <property type="term" value="C:mitochondrion"/>
    <property type="evidence" value="ECO:0007669"/>
    <property type="project" value="UniProtKB-SubCell"/>
</dbReference>
<feature type="region of interest" description="Disordered" evidence="7">
    <location>
        <begin position="1"/>
        <end position="40"/>
    </location>
</feature>
<dbReference type="GO" id="GO:0006412">
    <property type="term" value="P:translation"/>
    <property type="evidence" value="ECO:0007669"/>
    <property type="project" value="InterPro"/>
</dbReference>
<dbReference type="EMBL" id="KQ964533">
    <property type="protein sequence ID" value="KXN69459.1"/>
    <property type="molecule type" value="Genomic_DNA"/>
</dbReference>
<evidence type="ECO:0000256" key="1">
    <source>
        <dbReference type="ARBA" id="ARBA00004173"/>
    </source>
</evidence>
<gene>
    <name evidence="8" type="ORF">CONCODRAFT_8088</name>
</gene>
<evidence type="ECO:0000256" key="2">
    <source>
        <dbReference type="ARBA" id="ARBA00007596"/>
    </source>
</evidence>
<evidence type="ECO:0000256" key="5">
    <source>
        <dbReference type="ARBA" id="ARBA00023274"/>
    </source>
</evidence>
<accession>A0A137P3F3</accession>
<keyword evidence="4" id="KW-0496">Mitochondrion</keyword>
<evidence type="ECO:0000313" key="9">
    <source>
        <dbReference type="Proteomes" id="UP000070444"/>
    </source>
</evidence>
<comment type="subcellular location">
    <subcellularLocation>
        <location evidence="1">Mitochondrion</location>
    </subcellularLocation>
</comment>
<dbReference type="GO" id="GO:1990904">
    <property type="term" value="C:ribonucleoprotein complex"/>
    <property type="evidence" value="ECO:0007669"/>
    <property type="project" value="UniProtKB-KW"/>
</dbReference>
<dbReference type="NCBIfam" id="TIGR01023">
    <property type="entry name" value="rpmG_bact"/>
    <property type="match status" value="1"/>
</dbReference>
<dbReference type="Gene3D" id="2.20.28.120">
    <property type="entry name" value="Ribosomal protein L33"/>
    <property type="match status" value="1"/>
</dbReference>
<comment type="similarity">
    <text evidence="2">Belongs to the bacterial ribosomal protein bL33 family.</text>
</comment>
<evidence type="ECO:0000256" key="4">
    <source>
        <dbReference type="ARBA" id="ARBA00023128"/>
    </source>
</evidence>
<dbReference type="STRING" id="796925.A0A137P3F3"/>
<dbReference type="InterPro" id="IPR011332">
    <property type="entry name" value="Ribosomal_zn-bd"/>
</dbReference>
<dbReference type="Pfam" id="PF00471">
    <property type="entry name" value="Ribosomal_L33"/>
    <property type="match status" value="1"/>
</dbReference>
<dbReference type="PANTHER" id="PTHR47037">
    <property type="entry name" value="39S RIBOSOMAL PROTEIN L33, MITOCHONDRIAL"/>
    <property type="match status" value="1"/>
</dbReference>
<evidence type="ECO:0000313" key="8">
    <source>
        <dbReference type="EMBL" id="KXN69459.1"/>
    </source>
</evidence>
<dbReference type="PANTHER" id="PTHR47037:SF1">
    <property type="entry name" value="LARGE RIBOSOMAL SUBUNIT PROTEIN BL33M"/>
    <property type="match status" value="1"/>
</dbReference>
<protein>
    <recommendedName>
        <fullName evidence="6">Large ribosomal subunit protein bL33m</fullName>
    </recommendedName>
</protein>
<keyword evidence="3" id="KW-0689">Ribosomal protein</keyword>
<dbReference type="InterPro" id="IPR038584">
    <property type="entry name" value="Ribosomal_bL33_sf"/>
</dbReference>
<dbReference type="GO" id="GO:0003735">
    <property type="term" value="F:structural constituent of ribosome"/>
    <property type="evidence" value="ECO:0007669"/>
    <property type="project" value="InterPro"/>
</dbReference>
<sequence length="91" mass="9627">NNNGSGGNNGNSGSGGNGGDGDGEDDGGNGGNNDQVAKKSKARTILVKLLSSANTGYFYVRSRPRLADKLSFMKFDPRVNKHVLFTEHKLK</sequence>
<proteinExistence type="inferred from homology"/>
<dbReference type="AlphaFoldDB" id="A0A137P3F3"/>
<organism evidence="8 9">
    <name type="scientific">Conidiobolus coronatus (strain ATCC 28846 / CBS 209.66 / NRRL 28638)</name>
    <name type="common">Delacroixia coronata</name>
    <dbReference type="NCBI Taxonomy" id="796925"/>
    <lineage>
        <taxon>Eukaryota</taxon>
        <taxon>Fungi</taxon>
        <taxon>Fungi incertae sedis</taxon>
        <taxon>Zoopagomycota</taxon>
        <taxon>Entomophthoromycotina</taxon>
        <taxon>Entomophthoromycetes</taxon>
        <taxon>Entomophthorales</taxon>
        <taxon>Ancylistaceae</taxon>
        <taxon>Conidiobolus</taxon>
    </lineage>
</organism>
<evidence type="ECO:0000256" key="3">
    <source>
        <dbReference type="ARBA" id="ARBA00022980"/>
    </source>
</evidence>
<keyword evidence="9" id="KW-1185">Reference proteome</keyword>
<feature type="non-terminal residue" evidence="8">
    <location>
        <position position="1"/>
    </location>
</feature>
<dbReference type="InterPro" id="IPR001705">
    <property type="entry name" value="Ribosomal_bL33"/>
</dbReference>
<dbReference type="InterPro" id="IPR052008">
    <property type="entry name" value="Mitoribosomal_protein_bL33"/>
</dbReference>
<dbReference type="Proteomes" id="UP000070444">
    <property type="component" value="Unassembled WGS sequence"/>
</dbReference>
<keyword evidence="5" id="KW-0687">Ribonucleoprotein</keyword>
<dbReference type="GO" id="GO:0005840">
    <property type="term" value="C:ribosome"/>
    <property type="evidence" value="ECO:0007669"/>
    <property type="project" value="UniProtKB-KW"/>
</dbReference>
<feature type="compositionally biased region" description="Gly residues" evidence="7">
    <location>
        <begin position="1"/>
        <end position="20"/>
    </location>
</feature>
<name>A0A137P3F3_CONC2</name>
<dbReference type="OrthoDB" id="275534at2759"/>